<gene>
    <name evidence="5 8" type="primary">truB</name>
    <name evidence="8" type="ORF">HU830_07740</name>
</gene>
<evidence type="ECO:0000259" key="6">
    <source>
        <dbReference type="Pfam" id="PF01509"/>
    </source>
</evidence>
<dbReference type="InterPro" id="IPR032819">
    <property type="entry name" value="TruB_C"/>
</dbReference>
<feature type="domain" description="Pseudouridine synthase II N-terminal" evidence="6">
    <location>
        <begin position="24"/>
        <end position="180"/>
    </location>
</feature>
<keyword evidence="3 5" id="KW-0819">tRNA processing</keyword>
<accession>A0A850R1P5</accession>
<comment type="similarity">
    <text evidence="2 5">Belongs to the pseudouridine synthase TruB family. Type 1 subfamily.</text>
</comment>
<dbReference type="EC" id="5.4.99.25" evidence="5"/>
<dbReference type="Pfam" id="PF16198">
    <property type="entry name" value="TruB_C_2"/>
    <property type="match status" value="1"/>
</dbReference>
<comment type="caution">
    <text evidence="8">The sequence shown here is derived from an EMBL/GenBank/DDBJ whole genome shotgun (WGS) entry which is preliminary data.</text>
</comment>
<dbReference type="CDD" id="cd02573">
    <property type="entry name" value="PseudoU_synth_EcTruB"/>
    <property type="match status" value="1"/>
</dbReference>
<dbReference type="RefSeq" id="WP_176943201.1">
    <property type="nucleotide sequence ID" value="NZ_JABZEC010000007.1"/>
</dbReference>
<reference evidence="8 9" key="1">
    <citation type="submission" date="2020-06" db="EMBL/GenBank/DDBJ databases">
        <authorList>
            <person name="Kang J."/>
        </authorList>
    </citation>
    <scope>NUCLEOTIDE SEQUENCE [LARGE SCALE GENOMIC DNA]</scope>
    <source>
        <strain evidence="8 9">DCY120</strain>
    </source>
</reference>
<evidence type="ECO:0000313" key="8">
    <source>
        <dbReference type="EMBL" id="NVY97039.1"/>
    </source>
</evidence>
<sequence length="300" mass="33715">MLNGIIPLYKPRQMTSGACVYQLRKLLHEKKIGHTGTLDPDVDGVLVICVGQATKLVNYLLNSAKVYRGQASLGTATTTEDASGEVVAQKPVLKAIPQAEVLTALQELTGPLTQIPPLYSAVKVNGRHLYEYARAHEFVERPQREIEIYRLDLIKEPEYQAAEQIELLDFEVECSKGTYIRTLAVQLGEKLGFPAHMSQLTRIQGGGFQLAQTVTLAEIAAAMAEKRTDFLLPITQVFPDYPQVELTADAWTQVQNGRWLDLPKQTAPKLKLTWQGVTKAIYRRQDNYYYPELMLLKNDR</sequence>
<dbReference type="Pfam" id="PF01509">
    <property type="entry name" value="TruB_N"/>
    <property type="match status" value="1"/>
</dbReference>
<dbReference type="PANTHER" id="PTHR13767">
    <property type="entry name" value="TRNA-PSEUDOURIDINE SYNTHASE"/>
    <property type="match status" value="1"/>
</dbReference>
<dbReference type="SUPFAM" id="SSF55120">
    <property type="entry name" value="Pseudouridine synthase"/>
    <property type="match status" value="1"/>
</dbReference>
<evidence type="ECO:0000256" key="1">
    <source>
        <dbReference type="ARBA" id="ARBA00000385"/>
    </source>
</evidence>
<dbReference type="GO" id="GO:0031119">
    <property type="term" value="P:tRNA pseudouridine synthesis"/>
    <property type="evidence" value="ECO:0007669"/>
    <property type="project" value="UniProtKB-UniRule"/>
</dbReference>
<organism evidence="8 9">
    <name type="scientific">Bombilactobacillus apium</name>
    <dbReference type="NCBI Taxonomy" id="2675299"/>
    <lineage>
        <taxon>Bacteria</taxon>
        <taxon>Bacillati</taxon>
        <taxon>Bacillota</taxon>
        <taxon>Bacilli</taxon>
        <taxon>Lactobacillales</taxon>
        <taxon>Lactobacillaceae</taxon>
        <taxon>Bombilactobacillus</taxon>
    </lineage>
</organism>
<feature type="domain" description="tRNA pseudouridylate synthase B C-terminal" evidence="7">
    <location>
        <begin position="181"/>
        <end position="225"/>
    </location>
</feature>
<evidence type="ECO:0000256" key="4">
    <source>
        <dbReference type="ARBA" id="ARBA00023235"/>
    </source>
</evidence>
<dbReference type="NCBIfam" id="TIGR00431">
    <property type="entry name" value="TruB"/>
    <property type="match status" value="1"/>
</dbReference>
<dbReference type="EMBL" id="JABZEC010000007">
    <property type="protein sequence ID" value="NVY97039.1"/>
    <property type="molecule type" value="Genomic_DNA"/>
</dbReference>
<dbReference type="Gene3D" id="3.30.2350.10">
    <property type="entry name" value="Pseudouridine synthase"/>
    <property type="match status" value="1"/>
</dbReference>
<evidence type="ECO:0000259" key="7">
    <source>
        <dbReference type="Pfam" id="PF16198"/>
    </source>
</evidence>
<comment type="catalytic activity">
    <reaction evidence="1 5">
        <text>uridine(55) in tRNA = pseudouridine(55) in tRNA</text>
        <dbReference type="Rhea" id="RHEA:42532"/>
        <dbReference type="Rhea" id="RHEA-COMP:10101"/>
        <dbReference type="Rhea" id="RHEA-COMP:10102"/>
        <dbReference type="ChEBI" id="CHEBI:65314"/>
        <dbReference type="ChEBI" id="CHEBI:65315"/>
        <dbReference type="EC" id="5.4.99.25"/>
    </reaction>
</comment>
<keyword evidence="4 5" id="KW-0413">Isomerase</keyword>
<evidence type="ECO:0000256" key="5">
    <source>
        <dbReference type="HAMAP-Rule" id="MF_01080"/>
    </source>
</evidence>
<dbReference type="InterPro" id="IPR020103">
    <property type="entry name" value="PsdUridine_synth_cat_dom_sf"/>
</dbReference>
<comment type="function">
    <text evidence="5">Responsible for synthesis of pseudouridine from uracil-55 in the psi GC loop of transfer RNAs.</text>
</comment>
<dbReference type="HAMAP" id="MF_01080">
    <property type="entry name" value="TruB_bact"/>
    <property type="match status" value="1"/>
</dbReference>
<dbReference type="GO" id="GO:1990481">
    <property type="term" value="P:mRNA pseudouridine synthesis"/>
    <property type="evidence" value="ECO:0007669"/>
    <property type="project" value="TreeGrafter"/>
</dbReference>
<dbReference type="InterPro" id="IPR014780">
    <property type="entry name" value="tRNA_psdUridine_synth_TruB"/>
</dbReference>
<protein>
    <recommendedName>
        <fullName evidence="5">tRNA pseudouridine synthase B</fullName>
        <ecNumber evidence="5">5.4.99.25</ecNumber>
    </recommendedName>
    <alternativeName>
        <fullName evidence="5">tRNA pseudouridine(55) synthase</fullName>
        <shortName evidence="5">Psi55 synthase</shortName>
    </alternativeName>
    <alternativeName>
        <fullName evidence="5">tRNA pseudouridylate synthase</fullName>
    </alternativeName>
    <alternativeName>
        <fullName evidence="5">tRNA-uridine isomerase</fullName>
    </alternativeName>
</protein>
<proteinExistence type="inferred from homology"/>
<evidence type="ECO:0000256" key="3">
    <source>
        <dbReference type="ARBA" id="ARBA00022694"/>
    </source>
</evidence>
<dbReference type="PANTHER" id="PTHR13767:SF2">
    <property type="entry name" value="PSEUDOURIDYLATE SYNTHASE TRUB1"/>
    <property type="match status" value="1"/>
</dbReference>
<dbReference type="GO" id="GO:0003723">
    <property type="term" value="F:RNA binding"/>
    <property type="evidence" value="ECO:0007669"/>
    <property type="project" value="InterPro"/>
</dbReference>
<name>A0A850R1P5_9LACO</name>
<dbReference type="AlphaFoldDB" id="A0A850R1P5"/>
<dbReference type="FunFam" id="3.30.2350.10:FF:000011">
    <property type="entry name" value="tRNA pseudouridine synthase B"/>
    <property type="match status" value="1"/>
</dbReference>
<dbReference type="InterPro" id="IPR002501">
    <property type="entry name" value="PsdUridine_synth_N"/>
</dbReference>
<dbReference type="GO" id="GO:0160148">
    <property type="term" value="F:tRNA pseudouridine(55) synthase activity"/>
    <property type="evidence" value="ECO:0007669"/>
    <property type="project" value="UniProtKB-EC"/>
</dbReference>
<evidence type="ECO:0000256" key="2">
    <source>
        <dbReference type="ARBA" id="ARBA00005642"/>
    </source>
</evidence>
<dbReference type="Proteomes" id="UP000563523">
    <property type="component" value="Unassembled WGS sequence"/>
</dbReference>
<evidence type="ECO:0000313" key="9">
    <source>
        <dbReference type="Proteomes" id="UP000563523"/>
    </source>
</evidence>
<feature type="active site" description="Nucleophile" evidence="5">
    <location>
        <position position="39"/>
    </location>
</feature>
<keyword evidence="9" id="KW-1185">Reference proteome</keyword>